<evidence type="ECO:0000313" key="3">
    <source>
        <dbReference type="Proteomes" id="UP000653730"/>
    </source>
</evidence>
<accession>A0A926JVX2</accession>
<dbReference type="RefSeq" id="WP_187967685.1">
    <property type="nucleotide sequence ID" value="NZ_JACVDC010000134.1"/>
</dbReference>
<keyword evidence="1" id="KW-1133">Transmembrane helix</keyword>
<dbReference type="AlphaFoldDB" id="A0A926JVX2"/>
<dbReference type="Proteomes" id="UP000653730">
    <property type="component" value="Unassembled WGS sequence"/>
</dbReference>
<evidence type="ECO:0000256" key="1">
    <source>
        <dbReference type="SAM" id="Phobius"/>
    </source>
</evidence>
<reference evidence="2 3" key="1">
    <citation type="submission" date="2020-09" db="EMBL/GenBank/DDBJ databases">
        <title>Sinomicrobium weinanense sp. nov., a halophilic bacteria isolated from saline-alkali soil.</title>
        <authorList>
            <person name="Wu P."/>
            <person name="Ren H."/>
            <person name="Mei Y."/>
            <person name="Liang Y."/>
            <person name="Chen Z."/>
        </authorList>
    </citation>
    <scope>NUCLEOTIDE SEQUENCE [LARGE SCALE GENOMIC DNA]</scope>
    <source>
        <strain evidence="2 3">FJxs</strain>
    </source>
</reference>
<evidence type="ECO:0000313" key="2">
    <source>
        <dbReference type="EMBL" id="MBC9798570.1"/>
    </source>
</evidence>
<name>A0A926JVX2_9FLAO</name>
<feature type="transmembrane region" description="Helical" evidence="1">
    <location>
        <begin position="113"/>
        <end position="133"/>
    </location>
</feature>
<comment type="caution">
    <text evidence="2">The sequence shown here is derived from an EMBL/GenBank/DDBJ whole genome shotgun (WGS) entry which is preliminary data.</text>
</comment>
<proteinExistence type="predicted"/>
<keyword evidence="3" id="KW-1185">Reference proteome</keyword>
<dbReference type="EMBL" id="JACVDC010000134">
    <property type="protein sequence ID" value="MBC9798570.1"/>
    <property type="molecule type" value="Genomic_DNA"/>
</dbReference>
<gene>
    <name evidence="2" type="ORF">IBL28_21570</name>
</gene>
<feature type="transmembrane region" description="Helical" evidence="1">
    <location>
        <begin position="88"/>
        <end position="106"/>
    </location>
</feature>
<feature type="transmembrane region" description="Helical" evidence="1">
    <location>
        <begin position="7"/>
        <end position="28"/>
    </location>
</feature>
<feature type="transmembrane region" description="Helical" evidence="1">
    <location>
        <begin position="63"/>
        <end position="82"/>
    </location>
</feature>
<keyword evidence="1" id="KW-0812">Transmembrane</keyword>
<feature type="transmembrane region" description="Helical" evidence="1">
    <location>
        <begin position="34"/>
        <end position="51"/>
    </location>
</feature>
<organism evidence="2 3">
    <name type="scientific">Sinomicrobium weinanense</name>
    <dbReference type="NCBI Taxonomy" id="2842200"/>
    <lineage>
        <taxon>Bacteria</taxon>
        <taxon>Pseudomonadati</taxon>
        <taxon>Bacteroidota</taxon>
        <taxon>Flavobacteriia</taxon>
        <taxon>Flavobacteriales</taxon>
        <taxon>Flavobacteriaceae</taxon>
        <taxon>Sinomicrobium</taxon>
    </lineage>
</organism>
<sequence>MQNQNTLTPYIYIIITASTLTLLLMVLIHADVDWSLAWIFSGFLLYIPLLFTENRVWRGLVIAGEYLFLLFIFWVFMMLAKYKPGEELVPLVLFIIHSFIRLFLFFKVLGSRYPLSLAIAITLLISIPVYGYGTTEYFKLM</sequence>
<protein>
    <submittedName>
        <fullName evidence="2">Uncharacterized protein</fullName>
    </submittedName>
</protein>
<keyword evidence="1" id="KW-0472">Membrane</keyword>